<name>A0A9Q3B9Z0_9BASI</name>
<protein>
    <submittedName>
        <fullName evidence="1">Uncharacterized protein</fullName>
    </submittedName>
</protein>
<sequence length="179" mass="21206">MELRKGIEMIKEDFKLADRLVKERLNTLFTKSAHRWYINLRQAQGYQSCIWWRTQIINQWDNVYLSFKVKTAFEPAKFQSDKDNLLPWFCQKKDRFTALYPDLSEFMIHRKILRQCEGKLEHSVKGTTTEKSSAEGIINLLEEVTTRTRIGSSRVILKKSLIHLGRSLWKKMQGKLLII</sequence>
<dbReference type="Proteomes" id="UP000765509">
    <property type="component" value="Unassembled WGS sequence"/>
</dbReference>
<evidence type="ECO:0000313" key="2">
    <source>
        <dbReference type="Proteomes" id="UP000765509"/>
    </source>
</evidence>
<accession>A0A9Q3B9Z0</accession>
<dbReference type="OrthoDB" id="2506710at2759"/>
<evidence type="ECO:0000313" key="1">
    <source>
        <dbReference type="EMBL" id="MBW0461449.1"/>
    </source>
</evidence>
<proteinExistence type="predicted"/>
<reference evidence="1" key="1">
    <citation type="submission" date="2021-03" db="EMBL/GenBank/DDBJ databases">
        <title>Draft genome sequence of rust myrtle Austropuccinia psidii MF-1, a brazilian biotype.</title>
        <authorList>
            <person name="Quecine M.C."/>
            <person name="Pachon D.M.R."/>
            <person name="Bonatelli M.L."/>
            <person name="Correr F.H."/>
            <person name="Franceschini L.M."/>
            <person name="Leite T.F."/>
            <person name="Margarido G.R.A."/>
            <person name="Almeida C.A."/>
            <person name="Ferrarezi J.A."/>
            <person name="Labate C.A."/>
        </authorList>
    </citation>
    <scope>NUCLEOTIDE SEQUENCE</scope>
    <source>
        <strain evidence="1">MF-1</strain>
    </source>
</reference>
<organism evidence="1 2">
    <name type="scientific">Austropuccinia psidii MF-1</name>
    <dbReference type="NCBI Taxonomy" id="1389203"/>
    <lineage>
        <taxon>Eukaryota</taxon>
        <taxon>Fungi</taxon>
        <taxon>Dikarya</taxon>
        <taxon>Basidiomycota</taxon>
        <taxon>Pucciniomycotina</taxon>
        <taxon>Pucciniomycetes</taxon>
        <taxon>Pucciniales</taxon>
        <taxon>Sphaerophragmiaceae</taxon>
        <taxon>Austropuccinia</taxon>
    </lineage>
</organism>
<keyword evidence="2" id="KW-1185">Reference proteome</keyword>
<dbReference type="EMBL" id="AVOT02000161">
    <property type="protein sequence ID" value="MBW0461449.1"/>
    <property type="molecule type" value="Genomic_DNA"/>
</dbReference>
<comment type="caution">
    <text evidence="1">The sequence shown here is derived from an EMBL/GenBank/DDBJ whole genome shotgun (WGS) entry which is preliminary data.</text>
</comment>
<dbReference type="AlphaFoldDB" id="A0A9Q3B9Z0"/>
<gene>
    <name evidence="1" type="ORF">O181_001164</name>
</gene>